<dbReference type="SUPFAM" id="SSF54768">
    <property type="entry name" value="dsRNA-binding domain-like"/>
    <property type="match status" value="1"/>
</dbReference>
<dbReference type="GO" id="GO:0045002">
    <property type="term" value="P:double-strand break repair via single-strand annealing"/>
    <property type="evidence" value="ECO:0007669"/>
    <property type="project" value="TreeGrafter"/>
</dbReference>
<dbReference type="EMBL" id="JBGBPQ010000003">
    <property type="protein sequence ID" value="KAL1526407.1"/>
    <property type="molecule type" value="Genomic_DNA"/>
</dbReference>
<evidence type="ECO:0000256" key="1">
    <source>
        <dbReference type="ARBA" id="ARBA00006638"/>
    </source>
</evidence>
<evidence type="ECO:0000313" key="7">
    <source>
        <dbReference type="Proteomes" id="UP001515480"/>
    </source>
</evidence>
<feature type="compositionally biased region" description="Pro residues" evidence="5">
    <location>
        <begin position="198"/>
        <end position="214"/>
    </location>
</feature>
<feature type="compositionally biased region" description="Low complexity" evidence="5">
    <location>
        <begin position="178"/>
        <end position="197"/>
    </location>
</feature>
<evidence type="ECO:0000256" key="3">
    <source>
        <dbReference type="ARBA" id="ARBA00023172"/>
    </source>
</evidence>
<dbReference type="GO" id="GO:0005634">
    <property type="term" value="C:nucleus"/>
    <property type="evidence" value="ECO:0007669"/>
    <property type="project" value="TreeGrafter"/>
</dbReference>
<feature type="compositionally biased region" description="Low complexity" evidence="5">
    <location>
        <begin position="382"/>
        <end position="411"/>
    </location>
</feature>
<dbReference type="PANTHER" id="PTHR12132">
    <property type="entry name" value="DNA REPAIR AND RECOMBINATION PROTEIN RAD52, RAD59"/>
    <property type="match status" value="1"/>
</dbReference>
<feature type="region of interest" description="Disordered" evidence="5">
    <location>
        <begin position="173"/>
        <end position="307"/>
    </location>
</feature>
<evidence type="ECO:0000256" key="2">
    <source>
        <dbReference type="ARBA" id="ARBA00022763"/>
    </source>
</evidence>
<dbReference type="InterPro" id="IPR042525">
    <property type="entry name" value="Rad52_Rad59_Rad22_sf"/>
</dbReference>
<gene>
    <name evidence="6" type="ORF">AB1Y20_015119</name>
</gene>
<keyword evidence="3" id="KW-0233">DNA recombination</keyword>
<dbReference type="Pfam" id="PF04098">
    <property type="entry name" value="Rad52_Rad22"/>
    <property type="match status" value="1"/>
</dbReference>
<feature type="compositionally biased region" description="Low complexity" evidence="5">
    <location>
        <begin position="248"/>
        <end position="262"/>
    </location>
</feature>
<keyword evidence="4" id="KW-0234">DNA repair</keyword>
<comment type="caution">
    <text evidence="6">The sequence shown here is derived from an EMBL/GenBank/DDBJ whole genome shotgun (WGS) entry which is preliminary data.</text>
</comment>
<reference evidence="6 7" key="1">
    <citation type="journal article" date="2024" name="Science">
        <title>Giant polyketide synthase enzymes in the biosynthesis of giant marine polyether toxins.</title>
        <authorList>
            <person name="Fallon T.R."/>
            <person name="Shende V.V."/>
            <person name="Wierzbicki I.H."/>
            <person name="Pendleton A.L."/>
            <person name="Watervoot N.F."/>
            <person name="Auber R.P."/>
            <person name="Gonzalez D.J."/>
            <person name="Wisecaver J.H."/>
            <person name="Moore B.S."/>
        </authorList>
    </citation>
    <scope>NUCLEOTIDE SEQUENCE [LARGE SCALE GENOMIC DNA]</scope>
    <source>
        <strain evidence="6 7">12B1</strain>
    </source>
</reference>
<name>A0AB34JZM4_PRYPA</name>
<accession>A0AB34JZM4</accession>
<dbReference type="InterPro" id="IPR041247">
    <property type="entry name" value="Rad52_fam"/>
</dbReference>
<feature type="region of interest" description="Disordered" evidence="5">
    <location>
        <begin position="331"/>
        <end position="411"/>
    </location>
</feature>
<evidence type="ECO:0000256" key="4">
    <source>
        <dbReference type="ARBA" id="ARBA00023204"/>
    </source>
</evidence>
<dbReference type="GO" id="GO:0006312">
    <property type="term" value="P:mitotic recombination"/>
    <property type="evidence" value="ECO:0007669"/>
    <property type="project" value="TreeGrafter"/>
</dbReference>
<proteinExistence type="inferred from homology"/>
<keyword evidence="2" id="KW-0227">DNA damage</keyword>
<evidence type="ECO:0000256" key="5">
    <source>
        <dbReference type="SAM" id="MobiDB-lite"/>
    </source>
</evidence>
<dbReference type="FunFam" id="3.30.390.80:FF:000001">
    <property type="entry name" value="DNA repair protein RAD52 homolog"/>
    <property type="match status" value="1"/>
</dbReference>
<dbReference type="InterPro" id="IPR007232">
    <property type="entry name" value="Rad52_Rad59_Rad22"/>
</dbReference>
<evidence type="ECO:0008006" key="8">
    <source>
        <dbReference type="Google" id="ProtNLM"/>
    </source>
</evidence>
<sequence length="411" mass="44929">MAMVPFDAPHALTVVEAAPEAAELSEWDDGNARVQALLEAKLEKDEIAHRDGAGSQKFHYLESWRAIQKAQQIFGYDGWSSEIKEIREEYQDSDDSKGQKRWSVGYTSTIRVKLKGGAFHDDVGFGSVVNERDRGKAIENARKEAVSDGVKRALRYFGAALGNSVYDKAHVKSLTSRAPQPSQAAPAAQKPLPQSAAMPPPQQQPAQRPPPPQAHLPSPHHSPLQSNHHALRVSPPQHALPGAPHQPPGVAHAAAAPPSGQQWAPAGERYGLPPAPTEGGDSWRPPLAEVHNASSSVPPDASVLHKRPAPHDVCTRQFYLQRSKAPHGALRLWHSNNHPNRSSNHPNHNSYPNHSNNHSMHSNINSKHSSNSKHNKNPPKPSHNNSKHNNSNNNHCNSNKLSNNNSKHSNN</sequence>
<dbReference type="Gene3D" id="3.30.390.80">
    <property type="entry name" value="DNA repair protein Rad52/59/22"/>
    <property type="match status" value="1"/>
</dbReference>
<dbReference type="PANTHER" id="PTHR12132:SF1">
    <property type="entry name" value="DNA REPAIR PROTEIN RAD52 HOMOLOG"/>
    <property type="match status" value="1"/>
</dbReference>
<evidence type="ECO:0000313" key="6">
    <source>
        <dbReference type="EMBL" id="KAL1526407.1"/>
    </source>
</evidence>
<organism evidence="6 7">
    <name type="scientific">Prymnesium parvum</name>
    <name type="common">Toxic golden alga</name>
    <dbReference type="NCBI Taxonomy" id="97485"/>
    <lineage>
        <taxon>Eukaryota</taxon>
        <taxon>Haptista</taxon>
        <taxon>Haptophyta</taxon>
        <taxon>Prymnesiophyceae</taxon>
        <taxon>Prymnesiales</taxon>
        <taxon>Prymnesiaceae</taxon>
        <taxon>Prymnesium</taxon>
    </lineage>
</organism>
<feature type="compositionally biased region" description="Low complexity" evidence="5">
    <location>
        <begin position="334"/>
        <end position="369"/>
    </location>
</feature>
<dbReference type="Proteomes" id="UP001515480">
    <property type="component" value="Unassembled WGS sequence"/>
</dbReference>
<dbReference type="AlphaFoldDB" id="A0AB34JZM4"/>
<feature type="compositionally biased region" description="Low complexity" evidence="5">
    <location>
        <begin position="215"/>
        <end position="226"/>
    </location>
</feature>
<protein>
    <recommendedName>
        <fullName evidence="8">DNA repair and recombination protein RAD52</fullName>
    </recommendedName>
</protein>
<dbReference type="GO" id="GO:0000724">
    <property type="term" value="P:double-strand break repair via homologous recombination"/>
    <property type="evidence" value="ECO:0007669"/>
    <property type="project" value="TreeGrafter"/>
</dbReference>
<comment type="similarity">
    <text evidence="1">Belongs to the RAD52 family.</text>
</comment>
<keyword evidence="7" id="KW-1185">Reference proteome</keyword>